<dbReference type="InterPro" id="IPR006015">
    <property type="entry name" value="Universal_stress_UspA"/>
</dbReference>
<proteinExistence type="inferred from homology"/>
<dbReference type="EMBL" id="JAUSVX010000004">
    <property type="protein sequence ID" value="MDQ0469834.1"/>
    <property type="molecule type" value="Genomic_DNA"/>
</dbReference>
<dbReference type="Gene3D" id="3.40.50.12370">
    <property type="match status" value="1"/>
</dbReference>
<protein>
    <submittedName>
        <fullName evidence="3">Nucleotide-binding universal stress UspA family protein</fullName>
    </submittedName>
</protein>
<dbReference type="PRINTS" id="PR01438">
    <property type="entry name" value="UNVRSLSTRESS"/>
</dbReference>
<dbReference type="Proteomes" id="UP001242480">
    <property type="component" value="Unassembled WGS sequence"/>
</dbReference>
<dbReference type="SUPFAM" id="SSF52402">
    <property type="entry name" value="Adenine nucleotide alpha hydrolases-like"/>
    <property type="match status" value="2"/>
</dbReference>
<dbReference type="RefSeq" id="WP_307272946.1">
    <property type="nucleotide sequence ID" value="NZ_JAUSVX010000004.1"/>
</dbReference>
<feature type="domain" description="UspA" evidence="2">
    <location>
        <begin position="160"/>
        <end position="281"/>
    </location>
</feature>
<dbReference type="CDD" id="cd00293">
    <property type="entry name" value="USP-like"/>
    <property type="match status" value="1"/>
</dbReference>
<name>A0ABU0J6G4_9HYPH</name>
<evidence type="ECO:0000313" key="4">
    <source>
        <dbReference type="Proteomes" id="UP001242480"/>
    </source>
</evidence>
<evidence type="ECO:0000256" key="1">
    <source>
        <dbReference type="ARBA" id="ARBA00008791"/>
    </source>
</evidence>
<accession>A0ABU0J6G4</accession>
<comment type="similarity">
    <text evidence="1">Belongs to the universal stress protein A family.</text>
</comment>
<reference evidence="3 4" key="1">
    <citation type="submission" date="2023-07" db="EMBL/GenBank/DDBJ databases">
        <title>Genomic Encyclopedia of Type Strains, Phase IV (KMG-IV): sequencing the most valuable type-strain genomes for metagenomic binning, comparative biology and taxonomic classification.</title>
        <authorList>
            <person name="Goeker M."/>
        </authorList>
    </citation>
    <scope>NUCLEOTIDE SEQUENCE [LARGE SCALE GENOMIC DNA]</scope>
    <source>
        <strain evidence="3 4">DSM 19619</strain>
    </source>
</reference>
<gene>
    <name evidence="3" type="ORF">QO011_002850</name>
</gene>
<evidence type="ECO:0000259" key="2">
    <source>
        <dbReference type="Pfam" id="PF00582"/>
    </source>
</evidence>
<sequence>MIKDILVHLDGGAEDETRVAHARMLAEANGARLVGVLTALLPAFRVLADGVGDEGARHYDADARARCETHMARLEAIRLELCRRFANSAAMREVLRIDGFPETVCAQLVREVRRADLLVATCPYRAGHRRWDGLVEAAMLEGGRPLYLVPPGRPPADRIRSVVVAWKDGRELARAVGDAMPLLADAAGATLVCVPEPENPDPSDGLDAWAEHLRWHGVRASCRMLDGDAGPVGRLMIEEAHRLGADLIVLGAYGHSRLREWLVGGTTRDLLRLSDIPLLVAH</sequence>
<organism evidence="3 4">
    <name type="scientific">Labrys wisconsinensis</name>
    <dbReference type="NCBI Taxonomy" id="425677"/>
    <lineage>
        <taxon>Bacteria</taxon>
        <taxon>Pseudomonadati</taxon>
        <taxon>Pseudomonadota</taxon>
        <taxon>Alphaproteobacteria</taxon>
        <taxon>Hyphomicrobiales</taxon>
        <taxon>Xanthobacteraceae</taxon>
        <taxon>Labrys</taxon>
    </lineage>
</organism>
<comment type="caution">
    <text evidence="3">The sequence shown here is derived from an EMBL/GenBank/DDBJ whole genome shotgun (WGS) entry which is preliminary data.</text>
</comment>
<dbReference type="Pfam" id="PF00582">
    <property type="entry name" value="Usp"/>
    <property type="match status" value="1"/>
</dbReference>
<dbReference type="PANTHER" id="PTHR46268">
    <property type="entry name" value="STRESS RESPONSE PROTEIN NHAX"/>
    <property type="match status" value="1"/>
</dbReference>
<dbReference type="PANTHER" id="PTHR46268:SF15">
    <property type="entry name" value="UNIVERSAL STRESS PROTEIN HP_0031"/>
    <property type="match status" value="1"/>
</dbReference>
<dbReference type="InterPro" id="IPR006016">
    <property type="entry name" value="UspA"/>
</dbReference>
<keyword evidence="4" id="KW-1185">Reference proteome</keyword>
<evidence type="ECO:0000313" key="3">
    <source>
        <dbReference type="EMBL" id="MDQ0469834.1"/>
    </source>
</evidence>